<dbReference type="Pfam" id="PF10453">
    <property type="entry name" value="NUFIP1"/>
    <property type="match status" value="1"/>
</dbReference>
<evidence type="ECO:0000256" key="2">
    <source>
        <dbReference type="ARBA" id="ARBA00022771"/>
    </source>
</evidence>
<dbReference type="PROSITE" id="PS50103">
    <property type="entry name" value="ZF_C3H1"/>
    <property type="match status" value="1"/>
</dbReference>
<keyword evidence="8" id="KW-1185">Reference proteome</keyword>
<dbReference type="Gene3D" id="4.10.1000.10">
    <property type="entry name" value="Zinc finger, CCCH-type"/>
    <property type="match status" value="1"/>
</dbReference>
<dbReference type="InParanoid" id="A0A448YSD3"/>
<feature type="compositionally biased region" description="Basic and acidic residues" evidence="5">
    <location>
        <begin position="38"/>
        <end position="54"/>
    </location>
</feature>
<name>A0A448YSD3_BRENA</name>
<keyword evidence="1 4" id="KW-0479">Metal-binding</keyword>
<gene>
    <name evidence="7" type="ORF">BRENAR_LOCUS4529</name>
</gene>
<keyword evidence="3 4" id="KW-0862">Zinc</keyword>
<feature type="region of interest" description="Disordered" evidence="5">
    <location>
        <begin position="1"/>
        <end position="125"/>
    </location>
</feature>
<feature type="zinc finger region" description="C3H1-type" evidence="4">
    <location>
        <begin position="196"/>
        <end position="224"/>
    </location>
</feature>
<dbReference type="OrthoDB" id="273070at2759"/>
<dbReference type="GO" id="GO:0008270">
    <property type="term" value="F:zinc ion binding"/>
    <property type="evidence" value="ECO:0007669"/>
    <property type="project" value="UniProtKB-KW"/>
</dbReference>
<organism evidence="7 8">
    <name type="scientific">Brettanomyces naardenensis</name>
    <name type="common">Yeast</name>
    <dbReference type="NCBI Taxonomy" id="13370"/>
    <lineage>
        <taxon>Eukaryota</taxon>
        <taxon>Fungi</taxon>
        <taxon>Dikarya</taxon>
        <taxon>Ascomycota</taxon>
        <taxon>Saccharomycotina</taxon>
        <taxon>Pichiomycetes</taxon>
        <taxon>Pichiales</taxon>
        <taxon>Pichiaceae</taxon>
        <taxon>Brettanomyces</taxon>
    </lineage>
</organism>
<protein>
    <submittedName>
        <fullName evidence="7">DEKNAAC105014</fullName>
    </submittedName>
</protein>
<evidence type="ECO:0000256" key="5">
    <source>
        <dbReference type="SAM" id="MobiDB-lite"/>
    </source>
</evidence>
<feature type="domain" description="C3H1-type" evidence="6">
    <location>
        <begin position="196"/>
        <end position="224"/>
    </location>
</feature>
<feature type="compositionally biased region" description="Basic and acidic residues" evidence="5">
    <location>
        <begin position="91"/>
        <end position="116"/>
    </location>
</feature>
<dbReference type="Pfam" id="PF00642">
    <property type="entry name" value="zf-CCCH"/>
    <property type="match status" value="1"/>
</dbReference>
<sequence length="316" mass="35812">MGDFIYAPPPPPPSSGDRPRNGWRGTGRKRSGVWPDQADEKRHKVGQVRDIHNDDVDDDDDDSYSPPPGSPSNSKSSEIELFPGMSIDLTGGKEKKLLGVDEAREEDRNVARREPTRQSSTIYPDSDEEVDLGEKIVSIQGTNIVLESEEDIQKWIEERRKKWPTEKRIREREKQKEKEQKIMTRLSGRSDQTVESGSVRVCKFWQSTGRCRNGSKCKFLHGAKGAKNGNSGSQFVRHLPHHKVKIIHGVPVQIPQRFSPMVNKGKSLNSLLLESEHLKDENLTLLDVFEKLVKSGVVDSDWEALKHSLKLDDKFT</sequence>
<dbReference type="InterPro" id="IPR036855">
    <property type="entry name" value="Znf_CCCH_sf"/>
</dbReference>
<evidence type="ECO:0000313" key="7">
    <source>
        <dbReference type="EMBL" id="VEU23800.1"/>
    </source>
</evidence>
<evidence type="ECO:0000313" key="8">
    <source>
        <dbReference type="Proteomes" id="UP000290900"/>
    </source>
</evidence>
<dbReference type="InterPro" id="IPR000571">
    <property type="entry name" value="Znf_CCCH"/>
</dbReference>
<dbReference type="STRING" id="13370.A0A448YSD3"/>
<evidence type="ECO:0000256" key="3">
    <source>
        <dbReference type="ARBA" id="ARBA00022833"/>
    </source>
</evidence>
<keyword evidence="2 4" id="KW-0863">Zinc-finger</keyword>
<dbReference type="InterPro" id="IPR019496">
    <property type="entry name" value="NUFIP1_cons_dom"/>
</dbReference>
<dbReference type="SUPFAM" id="SSF90229">
    <property type="entry name" value="CCCH zinc finger"/>
    <property type="match status" value="1"/>
</dbReference>
<dbReference type="Proteomes" id="UP000290900">
    <property type="component" value="Unassembled WGS sequence"/>
</dbReference>
<dbReference type="SMART" id="SM00356">
    <property type="entry name" value="ZnF_C3H1"/>
    <property type="match status" value="1"/>
</dbReference>
<reference evidence="7 8" key="1">
    <citation type="submission" date="2018-12" db="EMBL/GenBank/DDBJ databases">
        <authorList>
            <person name="Tiukova I."/>
            <person name="Dainat J."/>
        </authorList>
    </citation>
    <scope>NUCLEOTIDE SEQUENCE [LARGE SCALE GENOMIC DNA]</scope>
</reference>
<accession>A0A448YSD3</accession>
<evidence type="ECO:0000259" key="6">
    <source>
        <dbReference type="PROSITE" id="PS50103"/>
    </source>
</evidence>
<dbReference type="EMBL" id="CAACVR010000056">
    <property type="protein sequence ID" value="VEU23800.1"/>
    <property type="molecule type" value="Genomic_DNA"/>
</dbReference>
<proteinExistence type="predicted"/>
<evidence type="ECO:0000256" key="1">
    <source>
        <dbReference type="ARBA" id="ARBA00022723"/>
    </source>
</evidence>
<evidence type="ECO:0000256" key="4">
    <source>
        <dbReference type="PROSITE-ProRule" id="PRU00723"/>
    </source>
</evidence>
<dbReference type="AlphaFoldDB" id="A0A448YSD3"/>